<keyword evidence="2" id="KW-0732">Signal</keyword>
<dbReference type="EMBL" id="CAXAMN010023684">
    <property type="protein sequence ID" value="CAK9079696.1"/>
    <property type="molecule type" value="Genomic_DNA"/>
</dbReference>
<keyword evidence="1" id="KW-1133">Transmembrane helix</keyword>
<keyword evidence="4" id="KW-1185">Reference proteome</keyword>
<evidence type="ECO:0000313" key="4">
    <source>
        <dbReference type="Proteomes" id="UP001642484"/>
    </source>
</evidence>
<dbReference type="PANTHER" id="PTHR46967">
    <property type="entry name" value="INSULIN-LIKE GROWTH FACTOR BINDING PROTEIN,N-TERMINAL"/>
    <property type="match status" value="1"/>
</dbReference>
<feature type="transmembrane region" description="Helical" evidence="1">
    <location>
        <begin position="933"/>
        <end position="954"/>
    </location>
</feature>
<organism evidence="3 4">
    <name type="scientific">Durusdinium trenchii</name>
    <dbReference type="NCBI Taxonomy" id="1381693"/>
    <lineage>
        <taxon>Eukaryota</taxon>
        <taxon>Sar</taxon>
        <taxon>Alveolata</taxon>
        <taxon>Dinophyceae</taxon>
        <taxon>Suessiales</taxon>
        <taxon>Symbiodiniaceae</taxon>
        <taxon>Durusdinium</taxon>
    </lineage>
</organism>
<sequence length="1370" mass="150563">MAWRLRGVQCILLGLLGSSARGKTCFKDAIQPADRVDITMDGVSMPIGVWDLYWDSGLIFARIFQILASEKLGYNVEILGGSSNSNSVVFRLAGCNESDVLSASCFSAPRRFHFSFESWGNYQQYVPTLLKELGDRGPVNLGGVGYPGTEGLHVLGGAINRALSDRGLSLLYYRNYNADWFRVNDYTARVSDVNLSRLGTCDDGVNTGYGFFASDYLAATGDTEGVYTTTEGEVRFKCWQEKWWVSPACRNAPQNCSTLTTGWPGWGMGHLVQAVAFHNMPIALGVALPGEYVSLGKELQSFIYWWQPDVGFVEENATTVILPPHDPAAYLKGVFSSAMQEYVLTKWSASGLPFTADRALALARSMSIRAPEIRDILRVHASLMQNSSSTHWDSACAWLLQNSTPEIWEPWVPSDTACTRGSGLVDANGQYVMERASAVGCTLCPVGTRSQESGETRICQACPTGRHQSLPGEAFCEPCEAGSIAPQEGMMECQPCGLGNWTDEPGMSECHRCGEDVTSNQLQLELFTTSKKVSTGESGEMWIQVQGASSRQLCECREGAHMVSGLCVQCPEGSACVGSALTLLPGYYSPADNVGLVFKCKKKEYCPGGYPGTCAVGRDFQSVACSACLPGLHAQGGECVPCEGGDYALVSILLVLLLVATTIAYFAFAAKDARGGPSQSFIIVSCSMGQLAVSLQVISLIHQFGLNWSEPIASLMTATEIMVLELNFLSIDCLTPENAVTLFSFHAMVLPLLLVVLCLIHFFVVVVRRGKTWQLHQLTQVLGSSCIVIFISFCSSLMPPLICQTHPNQLSTVRAYPSVFCGDSQHLTMVLISSFGFLLPFAFLAFSFWLVLQVPSRLKSSDLRFMRGCSFLFGRFRPGAEPFAVWLLLRNAVLVLLPLAPQSAGTFVMTVVLALSAIISAAWKPWHMMACNWLDVFLTASTVFISSLGLHVAGEVNEQLTIVACLTLLILMFTSILGLIVYGAFKFCTRNEKTYKFFISHHKSKAGSVARWLKMLLLQRGKRFTTFVDCDNLSDLTKLFWHLSHETATCIVLLSPDILKRKWCVGEIATARLHGVHSVMIAWPDYVKPDEAFINDYTTLVPDIVHLVHHNISLADVQESLRWINSLQTFSLPTALNLESMVDVVNKLTGTSPHIKRLSDDTEKVQSCCIMADPGNFEAVAAAFVISDLINLHFMRSLTSQTVVMMQGDNVPDNTLYAVVVCSGGCFDSVYWATWMVQLGQKPCMALPVFADEDFQVPGHDLYMHLASNPHLRDMAPVLAMTIRAVFEEIGIMCLVQMASQEELDLRARQIVTRFTQKPPLPLPSKLGNRKPPAHFNTEALEVVEIHPQHPGLADHYNLEHNEEMVSEAL</sequence>
<protein>
    <submittedName>
        <fullName evidence="3">Uncharacterized protein</fullName>
    </submittedName>
</protein>
<feature type="chain" id="PRO_5046453922" evidence="2">
    <location>
        <begin position="23"/>
        <end position="1370"/>
    </location>
</feature>
<dbReference type="Gene3D" id="3.40.50.10140">
    <property type="entry name" value="Toll/interleukin-1 receptor homology (TIR) domain"/>
    <property type="match status" value="1"/>
</dbReference>
<proteinExistence type="predicted"/>
<keyword evidence="1" id="KW-0812">Transmembrane</keyword>
<feature type="transmembrane region" description="Helical" evidence="1">
    <location>
        <begin position="745"/>
        <end position="766"/>
    </location>
</feature>
<feature type="transmembrane region" description="Helical" evidence="1">
    <location>
        <begin position="883"/>
        <end position="900"/>
    </location>
</feature>
<name>A0ABP0PV85_9DINO</name>
<feature type="transmembrane region" description="Helical" evidence="1">
    <location>
        <begin position="647"/>
        <end position="668"/>
    </location>
</feature>
<reference evidence="3 4" key="1">
    <citation type="submission" date="2024-02" db="EMBL/GenBank/DDBJ databases">
        <authorList>
            <person name="Chen Y."/>
            <person name="Shah S."/>
            <person name="Dougan E. K."/>
            <person name="Thang M."/>
            <person name="Chan C."/>
        </authorList>
    </citation>
    <scope>NUCLEOTIDE SEQUENCE [LARGE SCALE GENOMIC DNA]</scope>
</reference>
<dbReference type="SUPFAM" id="SSF52200">
    <property type="entry name" value="Toll/Interleukin receptor TIR domain"/>
    <property type="match status" value="1"/>
</dbReference>
<evidence type="ECO:0000256" key="1">
    <source>
        <dbReference type="SAM" id="Phobius"/>
    </source>
</evidence>
<evidence type="ECO:0000313" key="3">
    <source>
        <dbReference type="EMBL" id="CAK9079696.1"/>
    </source>
</evidence>
<feature type="transmembrane region" description="Helical" evidence="1">
    <location>
        <begin position="960"/>
        <end position="985"/>
    </location>
</feature>
<comment type="caution">
    <text evidence="3">The sequence shown here is derived from an EMBL/GenBank/DDBJ whole genome shotgun (WGS) entry which is preliminary data.</text>
</comment>
<dbReference type="Gene3D" id="2.10.50.10">
    <property type="entry name" value="Tumor Necrosis Factor Receptor, subunit A, domain 2"/>
    <property type="match status" value="1"/>
</dbReference>
<gene>
    <name evidence="3" type="ORF">CCMP2556_LOCUS39210</name>
</gene>
<dbReference type="InterPro" id="IPR009030">
    <property type="entry name" value="Growth_fac_rcpt_cys_sf"/>
</dbReference>
<dbReference type="SUPFAM" id="SSF57184">
    <property type="entry name" value="Growth factor receptor domain"/>
    <property type="match status" value="1"/>
</dbReference>
<dbReference type="InterPro" id="IPR035897">
    <property type="entry name" value="Toll_tir_struct_dom_sf"/>
</dbReference>
<feature type="signal peptide" evidence="2">
    <location>
        <begin position="1"/>
        <end position="22"/>
    </location>
</feature>
<accession>A0ABP0PV85</accession>
<feature type="transmembrane region" description="Helical" evidence="1">
    <location>
        <begin position="906"/>
        <end position="926"/>
    </location>
</feature>
<feature type="transmembrane region" description="Helical" evidence="1">
    <location>
        <begin position="680"/>
        <end position="701"/>
    </location>
</feature>
<evidence type="ECO:0000256" key="2">
    <source>
        <dbReference type="SAM" id="SignalP"/>
    </source>
</evidence>
<dbReference type="SMART" id="SM01411">
    <property type="entry name" value="Ephrin_rec_like"/>
    <property type="match status" value="2"/>
</dbReference>
<keyword evidence="1" id="KW-0472">Membrane</keyword>
<feature type="transmembrane region" description="Helical" evidence="1">
    <location>
        <begin position="778"/>
        <end position="798"/>
    </location>
</feature>
<dbReference type="PANTHER" id="PTHR46967:SF2">
    <property type="entry name" value="SUSHI, VON WILLEBRAND FACTOR TYPE A, EGF AND PENTRAXIN DOMAIN-CONTAINING PROTEIN 1-LIKE"/>
    <property type="match status" value="1"/>
</dbReference>
<feature type="transmembrane region" description="Helical" evidence="1">
    <location>
        <begin position="827"/>
        <end position="852"/>
    </location>
</feature>
<dbReference type="Proteomes" id="UP001642484">
    <property type="component" value="Unassembled WGS sequence"/>
</dbReference>